<dbReference type="Pfam" id="PF00755">
    <property type="entry name" value="Carn_acyltransf"/>
    <property type="match status" value="1"/>
</dbReference>
<dbReference type="InterPro" id="IPR042231">
    <property type="entry name" value="Cho/carn_acyl_trans_2"/>
</dbReference>
<name>A0AAF3EIX7_9BILA</name>
<reference evidence="7" key="1">
    <citation type="submission" date="2024-02" db="UniProtKB">
        <authorList>
            <consortium name="WormBaseParasite"/>
        </authorList>
    </citation>
    <scope>IDENTIFICATION</scope>
</reference>
<organism evidence="6 7">
    <name type="scientific">Mesorhabditis belari</name>
    <dbReference type="NCBI Taxonomy" id="2138241"/>
    <lineage>
        <taxon>Eukaryota</taxon>
        <taxon>Metazoa</taxon>
        <taxon>Ecdysozoa</taxon>
        <taxon>Nematoda</taxon>
        <taxon>Chromadorea</taxon>
        <taxon>Rhabditida</taxon>
        <taxon>Rhabditina</taxon>
        <taxon>Rhabditomorpha</taxon>
        <taxon>Rhabditoidea</taxon>
        <taxon>Rhabditidae</taxon>
        <taxon>Mesorhabditinae</taxon>
        <taxon>Mesorhabditis</taxon>
    </lineage>
</organism>
<keyword evidence="2" id="KW-0808">Transferase</keyword>
<feature type="domain" description="Choline/carnitine acyltransferase" evidence="5">
    <location>
        <begin position="80"/>
        <end position="646"/>
    </location>
</feature>
<protein>
    <submittedName>
        <fullName evidence="7">Choline/carnitine acyltransferase domain-containing protein</fullName>
    </submittedName>
</protein>
<feature type="active site" description="Proton acceptor" evidence="4">
    <location>
        <position position="374"/>
    </location>
</feature>
<keyword evidence="6" id="KW-1185">Reference proteome</keyword>
<dbReference type="Gene3D" id="3.30.559.70">
    <property type="entry name" value="Choline/Carnitine o-acyltransferase, domain 2"/>
    <property type="match status" value="1"/>
</dbReference>
<evidence type="ECO:0000259" key="5">
    <source>
        <dbReference type="Pfam" id="PF00755"/>
    </source>
</evidence>
<sequence length="664" mass="76346">MSFYMIPCAWYTACMTGNLKFLNGQMFNDLACVLGVCQGPVAVISSILLSAGFPEATFWGDMEAKKPEKTFEHQKFLPKLPVPDLDATLDKYLKSAFVELSADEQKETKRVVEEFRKSPIAQQLQQALQQRAKQEDSWLDEWWYDAYGEIREPLVPYLSLASLQARAPRAPGSQISRAADGVYHLMVIWQRHRRQTYPVMRSRGVVWDMQQNYVLFNASRVPQKPKDQMMRYFKTEDEGDCPSNLIVLCRGNIWSFEALRDRELKSPDEFYKIFEHIKKHSFTRKHSVATLTTEHRDKWTDMREHLQKLSAKNPELLKRIESACFVVSLTDDEILDENELLIYSMIGRPENQWADKNMNIGVMLDGQITTQADHSNADAIVILDAGNTSGKFIRHHIWTPQNHHFEKPELLEFDLDETLKAAIEEAEKNFYKNKALVGCRVLRYNGYGNEKLKKMKLYMDTIVQLAMQIAYAKVHGSWCPIYETASTRKFYLARTETVRSRTKEAVLFGKAVINNAPLEEQRRLFKDAYIAHNELMAEAIEGLGCDRHLYGLRKTLEVMNRGGCNPKRALPQIFKDKAWKHSGGDGNFKLSTSFIGYDKFGTYGYVCAMCPDGYGSFYKIHDDGMLLTATNYKGFQTDLDEYTKNIAWAMDRIGDVIGINQAKL</sequence>
<dbReference type="GO" id="GO:0005777">
    <property type="term" value="C:peroxisome"/>
    <property type="evidence" value="ECO:0007669"/>
    <property type="project" value="TreeGrafter"/>
</dbReference>
<dbReference type="Proteomes" id="UP000887575">
    <property type="component" value="Unassembled WGS sequence"/>
</dbReference>
<evidence type="ECO:0000256" key="1">
    <source>
        <dbReference type="ARBA" id="ARBA00005232"/>
    </source>
</evidence>
<keyword evidence="3" id="KW-0012">Acyltransferase</keyword>
<evidence type="ECO:0000256" key="2">
    <source>
        <dbReference type="ARBA" id="ARBA00022679"/>
    </source>
</evidence>
<dbReference type="PANTHER" id="PTHR22589">
    <property type="entry name" value="CARNITINE O-ACYLTRANSFERASE"/>
    <property type="match status" value="1"/>
</dbReference>
<dbReference type="InterPro" id="IPR023213">
    <property type="entry name" value="CAT-like_dom_sf"/>
</dbReference>
<evidence type="ECO:0000256" key="4">
    <source>
        <dbReference type="PIRSR" id="PIRSR600542-1"/>
    </source>
</evidence>
<dbReference type="InterPro" id="IPR000542">
    <property type="entry name" value="Carn_acyl_trans"/>
</dbReference>
<comment type="similarity">
    <text evidence="1">Belongs to the carnitine/choline acetyltransferase family.</text>
</comment>
<evidence type="ECO:0000313" key="7">
    <source>
        <dbReference type="WBParaSite" id="MBELARI_LOCUS13752"/>
    </source>
</evidence>
<dbReference type="PROSITE" id="PS00439">
    <property type="entry name" value="ACYLTRANSF_C_1"/>
    <property type="match status" value="1"/>
</dbReference>
<dbReference type="AlphaFoldDB" id="A0AAF3EIX7"/>
<evidence type="ECO:0000313" key="6">
    <source>
        <dbReference type="Proteomes" id="UP000887575"/>
    </source>
</evidence>
<dbReference type="InterPro" id="IPR039551">
    <property type="entry name" value="Cho/carn_acyl_trans"/>
</dbReference>
<proteinExistence type="inferred from homology"/>
<dbReference type="PANTHER" id="PTHR22589:SF67">
    <property type="entry name" value="PEROXISOMAL CARNITINE O-OCTANOYLTRANSFERASE"/>
    <property type="match status" value="1"/>
</dbReference>
<dbReference type="Gene3D" id="3.30.559.10">
    <property type="entry name" value="Chloramphenicol acetyltransferase-like domain"/>
    <property type="match status" value="1"/>
</dbReference>
<dbReference type="SUPFAM" id="SSF52777">
    <property type="entry name" value="CoA-dependent acyltransferases"/>
    <property type="match status" value="2"/>
</dbReference>
<accession>A0AAF3EIX7</accession>
<dbReference type="WBParaSite" id="MBELARI_LOCUS13752">
    <property type="protein sequence ID" value="MBELARI_LOCUS13752"/>
    <property type="gene ID" value="MBELARI_LOCUS13752"/>
</dbReference>
<dbReference type="GO" id="GO:0008458">
    <property type="term" value="F:carnitine O-octanoyltransferase activity"/>
    <property type="evidence" value="ECO:0007669"/>
    <property type="project" value="TreeGrafter"/>
</dbReference>
<evidence type="ECO:0000256" key="3">
    <source>
        <dbReference type="ARBA" id="ARBA00023315"/>
    </source>
</evidence>